<evidence type="ECO:0000256" key="1">
    <source>
        <dbReference type="ARBA" id="ARBA00004418"/>
    </source>
</evidence>
<evidence type="ECO:0000313" key="7">
    <source>
        <dbReference type="Proteomes" id="UP000609531"/>
    </source>
</evidence>
<dbReference type="PIRSF" id="PIRSF002741">
    <property type="entry name" value="MppA"/>
    <property type="match status" value="1"/>
</dbReference>
<dbReference type="AlphaFoldDB" id="A0A934IKX6"/>
<feature type="domain" description="Solute-binding protein family 5" evidence="5">
    <location>
        <begin position="121"/>
        <end position="524"/>
    </location>
</feature>
<dbReference type="PROSITE" id="PS51318">
    <property type="entry name" value="TAT"/>
    <property type="match status" value="1"/>
</dbReference>
<name>A0A934IKX6_9HYPH</name>
<evidence type="ECO:0000256" key="2">
    <source>
        <dbReference type="ARBA" id="ARBA00005695"/>
    </source>
</evidence>
<keyword evidence="3 4" id="KW-0732">Signal</keyword>
<gene>
    <name evidence="6" type="ORF">JCR33_14260</name>
</gene>
<dbReference type="InterPro" id="IPR006311">
    <property type="entry name" value="TAT_signal"/>
</dbReference>
<dbReference type="Proteomes" id="UP000609531">
    <property type="component" value="Unassembled WGS sequence"/>
</dbReference>
<dbReference type="GO" id="GO:0030288">
    <property type="term" value="C:outer membrane-bounded periplasmic space"/>
    <property type="evidence" value="ECO:0007669"/>
    <property type="project" value="TreeGrafter"/>
</dbReference>
<keyword evidence="7" id="KW-1185">Reference proteome</keyword>
<dbReference type="EMBL" id="JAEKJA010000011">
    <property type="protein sequence ID" value="MBJ3776866.1"/>
    <property type="molecule type" value="Genomic_DNA"/>
</dbReference>
<protein>
    <submittedName>
        <fullName evidence="6">ABC transporter substrate-binding protein</fullName>
    </submittedName>
</protein>
<evidence type="ECO:0000259" key="5">
    <source>
        <dbReference type="Pfam" id="PF00496"/>
    </source>
</evidence>
<dbReference type="InterPro" id="IPR039424">
    <property type="entry name" value="SBP_5"/>
</dbReference>
<comment type="subcellular location">
    <subcellularLocation>
        <location evidence="1">Periplasm</location>
    </subcellularLocation>
</comment>
<reference evidence="6" key="1">
    <citation type="submission" date="2020-12" db="EMBL/GenBank/DDBJ databases">
        <title>Bacterial taxonomy.</title>
        <authorList>
            <person name="Pan X."/>
        </authorList>
    </citation>
    <scope>NUCLEOTIDE SEQUENCE</scope>
    <source>
        <strain evidence="6">B2012</strain>
    </source>
</reference>
<feature type="chain" id="PRO_5037550419" evidence="4">
    <location>
        <begin position="32"/>
        <end position="615"/>
    </location>
</feature>
<comment type="similarity">
    <text evidence="2">Belongs to the bacterial solute-binding protein 5 family.</text>
</comment>
<sequence>MSGLTRRRVLALTGGAAALSALPPVAFRAAAAGEAATTPQHAITVFGPAKHAAGFTHFDYVNPDAPKGGEIRLLPASFGYNQNPLTFNTFNMYILRGDSPPLMQLCHGQLMVRGLNEPDAVYGSIAESVTIEGKRYAFALRPGATFSDGSPITADDVVFSLETLRADGHPSLAQPLSGVEKVEAADEATAVITFAEGTSSRLPPLITIYPILSRAYYEARPFADATLDVPVTSGPYTVGDFNPGRYVTFERRPDSWYETVPSSVGHYNFDKVRVDFYRERIASFEAFKSGLITFREEFTSKIWALDYNFPAVEDGRVVRREFPDGRPAGAQGWFINTRRPKFADPRTREALSYAFDFEWTNEHLFYGAYERTQSFFMNSDMMATGEPSAAELALLEPYRDDVPEAVFGPVWTAPVTDGSGRDRASLQKANALLAAAGWRRDGGRLVNDAGEALTVEFLYAQPTFERVLQPYAGRLRLLGVEPILRLVEASQYQLRMTNFDFDLTTRRFSFEPTPGDEIREMWSTRAADMPGSYNLAGIKSRAVDGLTEAMLAADTREGMIAAARALDRVLRCGHYWVPQWTKAIHTVAYWDRFGMPEAKPLYDLPVSTTWWSKVS</sequence>
<dbReference type="Gene3D" id="3.10.105.10">
    <property type="entry name" value="Dipeptide-binding Protein, Domain 3"/>
    <property type="match status" value="1"/>
</dbReference>
<dbReference type="SUPFAM" id="SSF53850">
    <property type="entry name" value="Periplasmic binding protein-like II"/>
    <property type="match status" value="1"/>
</dbReference>
<dbReference type="GO" id="GO:1904680">
    <property type="term" value="F:peptide transmembrane transporter activity"/>
    <property type="evidence" value="ECO:0007669"/>
    <property type="project" value="TreeGrafter"/>
</dbReference>
<dbReference type="RefSeq" id="WP_332461194.1">
    <property type="nucleotide sequence ID" value="NZ_JAEKJA010000011.1"/>
</dbReference>
<evidence type="ECO:0000256" key="3">
    <source>
        <dbReference type="ARBA" id="ARBA00022729"/>
    </source>
</evidence>
<comment type="caution">
    <text evidence="6">The sequence shown here is derived from an EMBL/GenBank/DDBJ whole genome shotgun (WGS) entry which is preliminary data.</text>
</comment>
<dbReference type="Gene3D" id="3.40.190.10">
    <property type="entry name" value="Periplasmic binding protein-like II"/>
    <property type="match status" value="1"/>
</dbReference>
<dbReference type="PANTHER" id="PTHR30290">
    <property type="entry name" value="PERIPLASMIC BINDING COMPONENT OF ABC TRANSPORTER"/>
    <property type="match status" value="1"/>
</dbReference>
<evidence type="ECO:0000313" key="6">
    <source>
        <dbReference type="EMBL" id="MBJ3776866.1"/>
    </source>
</evidence>
<organism evidence="6 7">
    <name type="scientific">Acuticoccus mangrovi</name>
    <dbReference type="NCBI Taxonomy" id="2796142"/>
    <lineage>
        <taxon>Bacteria</taxon>
        <taxon>Pseudomonadati</taxon>
        <taxon>Pseudomonadota</taxon>
        <taxon>Alphaproteobacteria</taxon>
        <taxon>Hyphomicrobiales</taxon>
        <taxon>Amorphaceae</taxon>
        <taxon>Acuticoccus</taxon>
    </lineage>
</organism>
<dbReference type="GO" id="GO:0015833">
    <property type="term" value="P:peptide transport"/>
    <property type="evidence" value="ECO:0007669"/>
    <property type="project" value="TreeGrafter"/>
</dbReference>
<dbReference type="GO" id="GO:0042884">
    <property type="term" value="P:microcin transport"/>
    <property type="evidence" value="ECO:0007669"/>
    <property type="project" value="TreeGrafter"/>
</dbReference>
<dbReference type="InterPro" id="IPR000914">
    <property type="entry name" value="SBP_5_dom"/>
</dbReference>
<feature type="signal peptide" evidence="4">
    <location>
        <begin position="1"/>
        <end position="31"/>
    </location>
</feature>
<proteinExistence type="inferred from homology"/>
<accession>A0A934IKX6</accession>
<dbReference type="InterPro" id="IPR030678">
    <property type="entry name" value="Peptide/Ni-bd"/>
</dbReference>
<dbReference type="PANTHER" id="PTHR30290:SF64">
    <property type="entry name" value="ABC TRANSPORTER PERIPLASMIC BINDING PROTEIN"/>
    <property type="match status" value="1"/>
</dbReference>
<dbReference type="CDD" id="cd08497">
    <property type="entry name" value="MbnE-like"/>
    <property type="match status" value="1"/>
</dbReference>
<dbReference type="GO" id="GO:0043190">
    <property type="term" value="C:ATP-binding cassette (ABC) transporter complex"/>
    <property type="evidence" value="ECO:0007669"/>
    <property type="project" value="InterPro"/>
</dbReference>
<dbReference type="Pfam" id="PF00496">
    <property type="entry name" value="SBP_bac_5"/>
    <property type="match status" value="1"/>
</dbReference>
<evidence type="ECO:0000256" key="4">
    <source>
        <dbReference type="SAM" id="SignalP"/>
    </source>
</evidence>